<dbReference type="OrthoDB" id="76194at2759"/>
<comment type="caution">
    <text evidence="4">The sequence shown here is derived from an EMBL/GenBank/DDBJ whole genome shotgun (WGS) entry which is preliminary data.</text>
</comment>
<evidence type="ECO:0008006" key="6">
    <source>
        <dbReference type="Google" id="ProtNLM"/>
    </source>
</evidence>
<feature type="region of interest" description="Disordered" evidence="1">
    <location>
        <begin position="147"/>
        <end position="184"/>
    </location>
</feature>
<evidence type="ECO:0000256" key="3">
    <source>
        <dbReference type="SAM" id="SignalP"/>
    </source>
</evidence>
<keyword evidence="3" id="KW-0732">Signal</keyword>
<feature type="compositionally biased region" description="Basic and acidic residues" evidence="1">
    <location>
        <begin position="233"/>
        <end position="245"/>
    </location>
</feature>
<keyword evidence="5" id="KW-1185">Reference proteome</keyword>
<evidence type="ECO:0000256" key="2">
    <source>
        <dbReference type="SAM" id="Phobius"/>
    </source>
</evidence>
<dbReference type="EMBL" id="JNBS01000327">
    <property type="protein sequence ID" value="OQS06584.1"/>
    <property type="molecule type" value="Genomic_DNA"/>
</dbReference>
<feature type="signal peptide" evidence="3">
    <location>
        <begin position="1"/>
        <end position="20"/>
    </location>
</feature>
<evidence type="ECO:0000313" key="5">
    <source>
        <dbReference type="Proteomes" id="UP000243217"/>
    </source>
</evidence>
<feature type="compositionally biased region" description="Basic residues" evidence="1">
    <location>
        <begin position="171"/>
        <end position="181"/>
    </location>
</feature>
<keyword evidence="2" id="KW-0472">Membrane</keyword>
<feature type="transmembrane region" description="Helical" evidence="2">
    <location>
        <begin position="189"/>
        <end position="210"/>
    </location>
</feature>
<organism evidence="4 5">
    <name type="scientific">Thraustotheca clavata</name>
    <dbReference type="NCBI Taxonomy" id="74557"/>
    <lineage>
        <taxon>Eukaryota</taxon>
        <taxon>Sar</taxon>
        <taxon>Stramenopiles</taxon>
        <taxon>Oomycota</taxon>
        <taxon>Saprolegniomycetes</taxon>
        <taxon>Saprolegniales</taxon>
        <taxon>Achlyaceae</taxon>
        <taxon>Thraustotheca</taxon>
    </lineage>
</organism>
<accession>A0A1W0A8G4</accession>
<feature type="region of interest" description="Disordered" evidence="1">
    <location>
        <begin position="224"/>
        <end position="245"/>
    </location>
</feature>
<evidence type="ECO:0000313" key="4">
    <source>
        <dbReference type="EMBL" id="OQS06584.1"/>
    </source>
</evidence>
<evidence type="ECO:0000256" key="1">
    <source>
        <dbReference type="SAM" id="MobiDB-lite"/>
    </source>
</evidence>
<proteinExistence type="predicted"/>
<protein>
    <recommendedName>
        <fullName evidence="6">Secreted protein</fullName>
    </recommendedName>
</protein>
<dbReference type="AlphaFoldDB" id="A0A1W0A8G4"/>
<dbReference type="Proteomes" id="UP000243217">
    <property type="component" value="Unassembled WGS sequence"/>
</dbReference>
<keyword evidence="2" id="KW-0812">Transmembrane</keyword>
<sequence length="245" mass="27828">MNLRFVLFVALIACIQWIHAEESDDFHFHEEEFEAEIPSEEPSPSANRPQITPEVFQQAMEMISADCRNAIEANPNDPSKVSDECKIEIQTTLAKLMGNEIPNDPITPEIFGKMMEKIPAECRAEIEANPTDANKLSNECKQHIQRELSKLLPKEEKKPKTKPSSESTKPKNNKRRSRTKKQSTDDTRAIMIVLAFVVTVFAGIGTYAYTQYKKQNFVEKTTAPKKLSKKKLEKAMRKERAAAAM</sequence>
<gene>
    <name evidence="4" type="ORF">THRCLA_01378</name>
</gene>
<feature type="compositionally biased region" description="Basic and acidic residues" evidence="1">
    <location>
        <begin position="147"/>
        <end position="158"/>
    </location>
</feature>
<feature type="chain" id="PRO_5010720718" description="Secreted protein" evidence="3">
    <location>
        <begin position="21"/>
        <end position="245"/>
    </location>
</feature>
<keyword evidence="2" id="KW-1133">Transmembrane helix</keyword>
<reference evidence="4 5" key="1">
    <citation type="journal article" date="2014" name="Genome Biol. Evol.">
        <title>The secreted proteins of Achlya hypogyna and Thraustotheca clavata identify the ancestral oomycete secretome and reveal gene acquisitions by horizontal gene transfer.</title>
        <authorList>
            <person name="Misner I."/>
            <person name="Blouin N."/>
            <person name="Leonard G."/>
            <person name="Richards T.A."/>
            <person name="Lane C.E."/>
        </authorList>
    </citation>
    <scope>NUCLEOTIDE SEQUENCE [LARGE SCALE GENOMIC DNA]</scope>
    <source>
        <strain evidence="4 5">ATCC 34112</strain>
    </source>
</reference>
<name>A0A1W0A8G4_9STRA</name>